<dbReference type="InterPro" id="IPR049453">
    <property type="entry name" value="Memb_transporter_dom"/>
</dbReference>
<accession>A0A1B7NPL5</accession>
<protein>
    <recommendedName>
        <fullName evidence="6">Integral membrane bound transporter domain-containing protein</fullName>
    </recommendedName>
</protein>
<feature type="transmembrane region" description="Helical" evidence="5">
    <location>
        <begin position="261"/>
        <end position="280"/>
    </location>
</feature>
<evidence type="ECO:0000313" key="8">
    <source>
        <dbReference type="Proteomes" id="UP000091918"/>
    </source>
</evidence>
<dbReference type="Pfam" id="PF13515">
    <property type="entry name" value="FUSC_2"/>
    <property type="match status" value="1"/>
</dbReference>
<evidence type="ECO:0000256" key="2">
    <source>
        <dbReference type="ARBA" id="ARBA00022692"/>
    </source>
</evidence>
<evidence type="ECO:0000259" key="6">
    <source>
        <dbReference type="Pfam" id="PF13515"/>
    </source>
</evidence>
<organism evidence="7 8">
    <name type="scientific">Emergomyces africanus</name>
    <dbReference type="NCBI Taxonomy" id="1955775"/>
    <lineage>
        <taxon>Eukaryota</taxon>
        <taxon>Fungi</taxon>
        <taxon>Dikarya</taxon>
        <taxon>Ascomycota</taxon>
        <taxon>Pezizomycotina</taxon>
        <taxon>Eurotiomycetes</taxon>
        <taxon>Eurotiomycetidae</taxon>
        <taxon>Onygenales</taxon>
        <taxon>Ajellomycetaceae</taxon>
        <taxon>Emergomyces</taxon>
    </lineage>
</organism>
<dbReference type="STRING" id="1658172.A0A1B7NPL5"/>
<evidence type="ECO:0000313" key="7">
    <source>
        <dbReference type="EMBL" id="OAX78616.1"/>
    </source>
</evidence>
<sequence>MKLREFFDQKSKLPETWASLNAFTSVTGGQGYRNQGQEDREIRKEFFVIILIGHLQELLLQATLNLVKFADDKVADGTMKKYKFIFPKQEEVKEWFSFRETEPSCSGKEGASNDSSPNTFKPSKVATLRDPDHLPPTNSWQRFGDFVRSISHVLRSEESGFGLRVALASFCVAIMAYLRETQELFYNNRLNWAVVIVVLAMSPTSGKSLFGLMTRIVATALSMVLSFVVWYMVAGRTAGVIVFLYMANCIQHYFIVKYPRFLSTVIIALITFNLIIAYELQNRKLGPERASAGGLKTFPIYIFGPYRLAAVSAGCAVAFIWTIFPYPISASSQVRRCLGRSLFVLANFYSCMHTTIEVWIQQEQGDVTTHTLLQESSSGSE</sequence>
<dbReference type="PANTHER" id="PTHR37994:SF4">
    <property type="entry name" value="ER TRANSPORTER 6TM N-TERMINAL DOMAIN-CONTAINING PROTEIN-RELATED"/>
    <property type="match status" value="1"/>
</dbReference>
<dbReference type="Proteomes" id="UP000091918">
    <property type="component" value="Unassembled WGS sequence"/>
</dbReference>
<keyword evidence="4 5" id="KW-0472">Membrane</keyword>
<feature type="transmembrane region" description="Helical" evidence="5">
    <location>
        <begin position="161"/>
        <end position="178"/>
    </location>
</feature>
<feature type="transmembrane region" description="Helical" evidence="5">
    <location>
        <begin position="190"/>
        <end position="206"/>
    </location>
</feature>
<feature type="transmembrane region" description="Helical" evidence="5">
    <location>
        <begin position="300"/>
        <end position="324"/>
    </location>
</feature>
<keyword evidence="8" id="KW-1185">Reference proteome</keyword>
<evidence type="ECO:0000256" key="4">
    <source>
        <dbReference type="ARBA" id="ARBA00023136"/>
    </source>
</evidence>
<evidence type="ECO:0000256" key="3">
    <source>
        <dbReference type="ARBA" id="ARBA00022989"/>
    </source>
</evidence>
<evidence type="ECO:0000256" key="1">
    <source>
        <dbReference type="ARBA" id="ARBA00004141"/>
    </source>
</evidence>
<dbReference type="PANTHER" id="PTHR37994">
    <property type="entry name" value="ARAE_2_N DOMAIN-CONTAINING PROTEIN-RELATED"/>
    <property type="match status" value="1"/>
</dbReference>
<dbReference type="GO" id="GO:0016020">
    <property type="term" value="C:membrane"/>
    <property type="evidence" value="ECO:0007669"/>
    <property type="project" value="UniProtKB-SubCell"/>
</dbReference>
<feature type="transmembrane region" description="Helical" evidence="5">
    <location>
        <begin position="238"/>
        <end position="255"/>
    </location>
</feature>
<keyword evidence="2 5" id="KW-0812">Transmembrane</keyword>
<proteinExistence type="predicted"/>
<gene>
    <name evidence="7" type="ORF">ACJ72_07077</name>
</gene>
<reference evidence="7 8" key="1">
    <citation type="submission" date="2015-07" db="EMBL/GenBank/DDBJ databases">
        <title>Emmonsia species relationships and genome sequence.</title>
        <authorList>
            <person name="Cuomo C.A."/>
            <person name="Schwartz I.S."/>
            <person name="Kenyon C."/>
            <person name="de Hoog G.S."/>
            <person name="Govender N.P."/>
            <person name="Botha A."/>
            <person name="Moreno L."/>
            <person name="de Vries M."/>
            <person name="Munoz J.F."/>
            <person name="Stielow J.B."/>
        </authorList>
    </citation>
    <scope>NUCLEOTIDE SEQUENCE [LARGE SCALE GENOMIC DNA]</scope>
    <source>
        <strain evidence="7 8">CBS 136260</strain>
    </source>
</reference>
<comment type="caution">
    <text evidence="7">The sequence shown here is derived from an EMBL/GenBank/DDBJ whole genome shotgun (WGS) entry which is preliminary data.</text>
</comment>
<dbReference type="OrthoDB" id="4186203at2759"/>
<evidence type="ECO:0000256" key="5">
    <source>
        <dbReference type="SAM" id="Phobius"/>
    </source>
</evidence>
<keyword evidence="3 5" id="KW-1133">Transmembrane helix</keyword>
<dbReference type="EMBL" id="LGUA01001409">
    <property type="protein sequence ID" value="OAX78616.1"/>
    <property type="molecule type" value="Genomic_DNA"/>
</dbReference>
<dbReference type="AlphaFoldDB" id="A0A1B7NPL5"/>
<feature type="domain" description="Integral membrane bound transporter" evidence="6">
    <location>
        <begin position="184"/>
        <end position="321"/>
    </location>
</feature>
<name>A0A1B7NPL5_9EURO</name>
<comment type="subcellular location">
    <subcellularLocation>
        <location evidence="1">Membrane</location>
        <topology evidence="1">Multi-pass membrane protein</topology>
    </subcellularLocation>
</comment>